<dbReference type="EMBL" id="FXTG01000004">
    <property type="protein sequence ID" value="SMO72985.1"/>
    <property type="molecule type" value="Genomic_DNA"/>
</dbReference>
<dbReference type="Proteomes" id="UP000315460">
    <property type="component" value="Unassembled WGS sequence"/>
</dbReference>
<dbReference type="PANTHER" id="PTHR42709:SF6">
    <property type="entry name" value="UNDECAPRENYL PHOSPHATE TRANSPORTER A"/>
    <property type="match status" value="1"/>
</dbReference>
<proteinExistence type="inferred from homology"/>
<dbReference type="InterPro" id="IPR032816">
    <property type="entry name" value="VTT_dom"/>
</dbReference>
<feature type="domain" description="VTT" evidence="8">
    <location>
        <begin position="41"/>
        <end position="168"/>
    </location>
</feature>
<keyword evidence="5 7" id="KW-1133">Transmembrane helix</keyword>
<gene>
    <name evidence="9" type="ORF">SAMN06265174_104256</name>
</gene>
<evidence type="ECO:0000256" key="2">
    <source>
        <dbReference type="ARBA" id="ARBA00010792"/>
    </source>
</evidence>
<comment type="similarity">
    <text evidence="2">Belongs to the DedA family.</text>
</comment>
<keyword evidence="10" id="KW-1185">Reference proteome</keyword>
<comment type="caution">
    <text evidence="9">The sequence shown here is derived from an EMBL/GenBank/DDBJ whole genome shotgun (WGS) entry which is preliminary data.</text>
</comment>
<organism evidence="9 10">
    <name type="scientific">Dietzia kunjamensis subsp. schimae</name>
    <dbReference type="NCBI Taxonomy" id="498198"/>
    <lineage>
        <taxon>Bacteria</taxon>
        <taxon>Bacillati</taxon>
        <taxon>Actinomycetota</taxon>
        <taxon>Actinomycetes</taxon>
        <taxon>Mycobacteriales</taxon>
        <taxon>Dietziaceae</taxon>
        <taxon>Dietzia</taxon>
    </lineage>
</organism>
<reference evidence="9 10" key="1">
    <citation type="submission" date="2017-05" db="EMBL/GenBank/DDBJ databases">
        <authorList>
            <person name="Varghese N."/>
            <person name="Submissions S."/>
        </authorList>
    </citation>
    <scope>NUCLEOTIDE SEQUENCE [LARGE SCALE GENOMIC DNA]</scope>
    <source>
        <strain evidence="9 10">DSM 45139</strain>
    </source>
</reference>
<keyword evidence="3" id="KW-1003">Cell membrane</keyword>
<dbReference type="Pfam" id="PF09335">
    <property type="entry name" value="VTT_dom"/>
    <property type="match status" value="1"/>
</dbReference>
<feature type="transmembrane region" description="Helical" evidence="7">
    <location>
        <begin position="145"/>
        <end position="171"/>
    </location>
</feature>
<feature type="transmembrane region" description="Helical" evidence="7">
    <location>
        <begin position="72"/>
        <end position="88"/>
    </location>
</feature>
<evidence type="ECO:0000256" key="3">
    <source>
        <dbReference type="ARBA" id="ARBA00022475"/>
    </source>
</evidence>
<dbReference type="InterPro" id="IPR051311">
    <property type="entry name" value="DedA_domain"/>
</dbReference>
<evidence type="ECO:0000313" key="10">
    <source>
        <dbReference type="Proteomes" id="UP000315460"/>
    </source>
</evidence>
<feature type="transmembrane region" description="Helical" evidence="7">
    <location>
        <begin position="12"/>
        <end position="34"/>
    </location>
</feature>
<evidence type="ECO:0000313" key="9">
    <source>
        <dbReference type="EMBL" id="SMO72985.1"/>
    </source>
</evidence>
<evidence type="ECO:0000256" key="4">
    <source>
        <dbReference type="ARBA" id="ARBA00022692"/>
    </source>
</evidence>
<evidence type="ECO:0000256" key="1">
    <source>
        <dbReference type="ARBA" id="ARBA00004651"/>
    </source>
</evidence>
<dbReference type="PANTHER" id="PTHR42709">
    <property type="entry name" value="ALKALINE PHOSPHATASE LIKE PROTEIN"/>
    <property type="match status" value="1"/>
</dbReference>
<keyword evidence="4 7" id="KW-0812">Transmembrane</keyword>
<keyword evidence="6 7" id="KW-0472">Membrane</keyword>
<comment type="subcellular location">
    <subcellularLocation>
        <location evidence="1">Cell membrane</location>
        <topology evidence="1">Multi-pass membrane protein</topology>
    </subcellularLocation>
</comment>
<feature type="transmembrane region" description="Helical" evidence="7">
    <location>
        <begin position="183"/>
        <end position="205"/>
    </location>
</feature>
<accession>A0ABY1N1J9</accession>
<evidence type="ECO:0000256" key="7">
    <source>
        <dbReference type="SAM" id="Phobius"/>
    </source>
</evidence>
<name>A0ABY1N1J9_9ACTN</name>
<sequence>MVLSTEGGLGGIAGWAVGVMEALGGPGAALVVGLENVFPPIPSEVILPLAGFSAAQGTFTLAGAIFWTTLGSVLGAILAYGLGFWLGAERVRALFDRVPLIQVADFDKAEGWFTRHGRGAVFFGRMVPVVRSLISIPAGVERMNLLLFVLLTTAGSLIWNSLFVVAGYLLGEQWHRIESVAGWASNAVVAAIVVLLAVFLGRRAYLEFREQREHRDAPRG</sequence>
<evidence type="ECO:0000256" key="6">
    <source>
        <dbReference type="ARBA" id="ARBA00023136"/>
    </source>
</evidence>
<evidence type="ECO:0000259" key="8">
    <source>
        <dbReference type="Pfam" id="PF09335"/>
    </source>
</evidence>
<protein>
    <submittedName>
        <fullName evidence="9">Membrane protein DedA, SNARE-associated domain</fullName>
    </submittedName>
</protein>
<evidence type="ECO:0000256" key="5">
    <source>
        <dbReference type="ARBA" id="ARBA00022989"/>
    </source>
</evidence>